<dbReference type="AlphaFoldDB" id="A0A3S5AQU4"/>
<dbReference type="OrthoDB" id="5984981at2759"/>
<comment type="caution">
    <text evidence="6">The sequence shown here is derived from an EMBL/GenBank/DDBJ whole genome shotgun (WGS) entry which is preliminary data.</text>
</comment>
<dbReference type="PROSITE" id="PS51843">
    <property type="entry name" value="NR_LBD"/>
    <property type="match status" value="1"/>
</dbReference>
<evidence type="ECO:0000256" key="3">
    <source>
        <dbReference type="ARBA" id="ARBA00023170"/>
    </source>
</evidence>
<dbReference type="SUPFAM" id="SSF48508">
    <property type="entry name" value="Nuclear receptor ligand-binding domain"/>
    <property type="match status" value="1"/>
</dbReference>
<name>A0A3S5AQU4_9PLAT</name>
<dbReference type="InterPro" id="IPR000536">
    <property type="entry name" value="Nucl_hrmn_rcpt_lig-bd"/>
</dbReference>
<keyword evidence="7" id="KW-1185">Reference proteome</keyword>
<evidence type="ECO:0000259" key="5">
    <source>
        <dbReference type="PROSITE" id="PS51843"/>
    </source>
</evidence>
<evidence type="ECO:0000313" key="6">
    <source>
        <dbReference type="EMBL" id="VEL29757.1"/>
    </source>
</evidence>
<evidence type="ECO:0000256" key="4">
    <source>
        <dbReference type="SAM" id="MobiDB-lite"/>
    </source>
</evidence>
<feature type="domain" description="NR LBD" evidence="5">
    <location>
        <begin position="1"/>
        <end position="111"/>
    </location>
</feature>
<dbReference type="Proteomes" id="UP000784294">
    <property type="component" value="Unassembled WGS sequence"/>
</dbReference>
<dbReference type="EMBL" id="CAAALY010105910">
    <property type="protein sequence ID" value="VEL29757.1"/>
    <property type="molecule type" value="Genomic_DNA"/>
</dbReference>
<protein>
    <recommendedName>
        <fullName evidence="5">NR LBD domain-containing protein</fullName>
    </recommendedName>
</protein>
<proteinExistence type="predicted"/>
<evidence type="ECO:0000256" key="2">
    <source>
        <dbReference type="ARBA" id="ARBA00023163"/>
    </source>
</evidence>
<sequence length="111" mass="12354">MSHSSTSYLSQGRQNILEPRPRSRTLQSSTSLDSTVAIASGNQPIDSAEALEISCLMSQLTWRLLGEPAASEVRHRLDYLVERFMALRLDGDEFACLKFLVLFNPGKHGQC</sequence>
<reference evidence="6" key="1">
    <citation type="submission" date="2018-11" db="EMBL/GenBank/DDBJ databases">
        <authorList>
            <consortium name="Pathogen Informatics"/>
        </authorList>
    </citation>
    <scope>NUCLEOTIDE SEQUENCE</scope>
</reference>
<keyword evidence="2" id="KW-0804">Transcription</keyword>
<evidence type="ECO:0000256" key="1">
    <source>
        <dbReference type="ARBA" id="ARBA00023015"/>
    </source>
</evidence>
<evidence type="ECO:0000313" key="7">
    <source>
        <dbReference type="Proteomes" id="UP000784294"/>
    </source>
</evidence>
<dbReference type="Gene3D" id="1.10.565.10">
    <property type="entry name" value="Retinoid X Receptor"/>
    <property type="match status" value="1"/>
</dbReference>
<gene>
    <name evidence="6" type="ORF">PXEA_LOCUS23197</name>
</gene>
<keyword evidence="1" id="KW-0805">Transcription regulation</keyword>
<feature type="compositionally biased region" description="Polar residues" evidence="4">
    <location>
        <begin position="1"/>
        <end position="14"/>
    </location>
</feature>
<organism evidence="6 7">
    <name type="scientific">Protopolystoma xenopodis</name>
    <dbReference type="NCBI Taxonomy" id="117903"/>
    <lineage>
        <taxon>Eukaryota</taxon>
        <taxon>Metazoa</taxon>
        <taxon>Spiralia</taxon>
        <taxon>Lophotrochozoa</taxon>
        <taxon>Platyhelminthes</taxon>
        <taxon>Monogenea</taxon>
        <taxon>Polyopisthocotylea</taxon>
        <taxon>Polystomatidea</taxon>
        <taxon>Polystomatidae</taxon>
        <taxon>Protopolystoma</taxon>
    </lineage>
</organism>
<keyword evidence="3" id="KW-0675">Receptor</keyword>
<feature type="region of interest" description="Disordered" evidence="4">
    <location>
        <begin position="1"/>
        <end position="30"/>
    </location>
</feature>
<dbReference type="InterPro" id="IPR035500">
    <property type="entry name" value="NHR-like_dom_sf"/>
</dbReference>
<accession>A0A3S5AQU4</accession>